<evidence type="ECO:0000259" key="1">
    <source>
        <dbReference type="Pfam" id="PF12680"/>
    </source>
</evidence>
<dbReference type="Gene3D" id="3.10.450.50">
    <property type="match status" value="1"/>
</dbReference>
<comment type="caution">
    <text evidence="2">The sequence shown here is derived from an EMBL/GenBank/DDBJ whole genome shotgun (WGS) entry which is preliminary data.</text>
</comment>
<sequence>MKAVDQCLSWRFRGVLLGCVITCQLLMVTSAQTDQPCRIHPDSVFQPKDVQAIDQLLMDWKAVVQNGDLEGLAQLVTEDAEFWSHEAEPLRGRDALKQAFEPYVNTYRWQQDYQCSELIIAGDWAVIRGTEHNQFQHLTTGQQTSSRQRAFSVMQRDQTGQWRFARGMSHRPPASESE</sequence>
<dbReference type="InterPro" id="IPR037401">
    <property type="entry name" value="SnoaL-like"/>
</dbReference>
<gene>
    <name evidence="2" type="ORF">ACFODZ_01060</name>
</gene>
<name>A0ABV7J6U7_9GAMM</name>
<dbReference type="Pfam" id="PF12680">
    <property type="entry name" value="SnoaL_2"/>
    <property type="match status" value="1"/>
</dbReference>
<feature type="domain" description="SnoaL-like" evidence="1">
    <location>
        <begin position="62"/>
        <end position="156"/>
    </location>
</feature>
<keyword evidence="3" id="KW-1185">Reference proteome</keyword>
<reference evidence="3" key="1">
    <citation type="journal article" date="2019" name="Int. J. Syst. Evol. Microbiol.">
        <title>The Global Catalogue of Microorganisms (GCM) 10K type strain sequencing project: providing services to taxonomists for standard genome sequencing and annotation.</title>
        <authorList>
            <consortium name="The Broad Institute Genomics Platform"/>
            <consortium name="The Broad Institute Genome Sequencing Center for Infectious Disease"/>
            <person name="Wu L."/>
            <person name="Ma J."/>
        </authorList>
    </citation>
    <scope>NUCLEOTIDE SEQUENCE [LARGE SCALE GENOMIC DNA]</scope>
    <source>
        <strain evidence="3">KCTC 42953</strain>
    </source>
</reference>
<dbReference type="InterPro" id="IPR011944">
    <property type="entry name" value="Steroid_delta5-4_isomerase"/>
</dbReference>
<organism evidence="2 3">
    <name type="scientific">Marinicella sediminis</name>
    <dbReference type="NCBI Taxonomy" id="1792834"/>
    <lineage>
        <taxon>Bacteria</taxon>
        <taxon>Pseudomonadati</taxon>
        <taxon>Pseudomonadota</taxon>
        <taxon>Gammaproteobacteria</taxon>
        <taxon>Lysobacterales</taxon>
        <taxon>Marinicellaceae</taxon>
        <taxon>Marinicella</taxon>
    </lineage>
</organism>
<accession>A0ABV7J6U7</accession>
<dbReference type="SUPFAM" id="SSF54427">
    <property type="entry name" value="NTF2-like"/>
    <property type="match status" value="1"/>
</dbReference>
<dbReference type="EMBL" id="JBHRTS010000001">
    <property type="protein sequence ID" value="MFC3192817.1"/>
    <property type="molecule type" value="Genomic_DNA"/>
</dbReference>
<evidence type="ECO:0000313" key="3">
    <source>
        <dbReference type="Proteomes" id="UP001595533"/>
    </source>
</evidence>
<dbReference type="RefSeq" id="WP_077409490.1">
    <property type="nucleotide sequence ID" value="NZ_JBHRTS010000001.1"/>
</dbReference>
<evidence type="ECO:0000313" key="2">
    <source>
        <dbReference type="EMBL" id="MFC3192817.1"/>
    </source>
</evidence>
<dbReference type="InterPro" id="IPR032710">
    <property type="entry name" value="NTF2-like_dom_sf"/>
</dbReference>
<dbReference type="Proteomes" id="UP001595533">
    <property type="component" value="Unassembled WGS sequence"/>
</dbReference>
<dbReference type="NCBIfam" id="TIGR02246">
    <property type="entry name" value="SgcJ/EcaC family oxidoreductase"/>
    <property type="match status" value="1"/>
</dbReference>
<proteinExistence type="predicted"/>
<protein>
    <submittedName>
        <fullName evidence="2">YybH family protein</fullName>
    </submittedName>
</protein>